<accession>A0A0B9H0D5</accession>
<dbReference type="Pfam" id="PF13358">
    <property type="entry name" value="DDE_3"/>
    <property type="match status" value="1"/>
</dbReference>
<organism evidence="2 3">
    <name type="scientific">Photobacterium gaetbulicola</name>
    <dbReference type="NCBI Taxonomy" id="1295392"/>
    <lineage>
        <taxon>Bacteria</taxon>
        <taxon>Pseudomonadati</taxon>
        <taxon>Pseudomonadota</taxon>
        <taxon>Gammaproteobacteria</taxon>
        <taxon>Vibrionales</taxon>
        <taxon>Vibrionaceae</taxon>
        <taxon>Photobacterium</taxon>
    </lineage>
</organism>
<dbReference type="EMBL" id="JWLZ01000085">
    <property type="protein sequence ID" value="KHT64431.1"/>
    <property type="molecule type" value="Genomic_DNA"/>
</dbReference>
<dbReference type="AlphaFoldDB" id="A0A0B9H0D5"/>
<dbReference type="Proteomes" id="UP000031278">
    <property type="component" value="Unassembled WGS sequence"/>
</dbReference>
<dbReference type="NCBIfam" id="NF033545">
    <property type="entry name" value="transpos_IS630"/>
    <property type="match status" value="1"/>
</dbReference>
<dbReference type="InterPro" id="IPR038717">
    <property type="entry name" value="Tc1-like_DDE_dom"/>
</dbReference>
<dbReference type="InterPro" id="IPR036397">
    <property type="entry name" value="RNaseH_sf"/>
</dbReference>
<gene>
    <name evidence="2" type="ORF">RJ45_06465</name>
</gene>
<name>A0A0B9H0D5_9GAMM</name>
<dbReference type="SUPFAM" id="SSF46689">
    <property type="entry name" value="Homeodomain-like"/>
    <property type="match status" value="1"/>
</dbReference>
<evidence type="ECO:0000313" key="3">
    <source>
        <dbReference type="Proteomes" id="UP000031278"/>
    </source>
</evidence>
<dbReference type="RefSeq" id="WP_039459853.1">
    <property type="nucleotide sequence ID" value="NZ_JWLZ01000085.1"/>
</dbReference>
<proteinExistence type="predicted"/>
<protein>
    <submittedName>
        <fullName evidence="2">Transposase</fullName>
    </submittedName>
</protein>
<evidence type="ECO:0000259" key="1">
    <source>
        <dbReference type="Pfam" id="PF13358"/>
    </source>
</evidence>
<dbReference type="InterPro" id="IPR009057">
    <property type="entry name" value="Homeodomain-like_sf"/>
</dbReference>
<evidence type="ECO:0000313" key="2">
    <source>
        <dbReference type="EMBL" id="KHT64431.1"/>
    </source>
</evidence>
<feature type="domain" description="Tc1-like transposase DDE" evidence="1">
    <location>
        <begin position="182"/>
        <end position="332"/>
    </location>
</feature>
<dbReference type="Pfam" id="PF13565">
    <property type="entry name" value="HTH_32"/>
    <property type="match status" value="1"/>
</dbReference>
<dbReference type="GO" id="GO:0003676">
    <property type="term" value="F:nucleic acid binding"/>
    <property type="evidence" value="ECO:0007669"/>
    <property type="project" value="InterPro"/>
</dbReference>
<dbReference type="InterPro" id="IPR047655">
    <property type="entry name" value="Transpos_IS630-like"/>
</dbReference>
<dbReference type="Gene3D" id="3.30.420.10">
    <property type="entry name" value="Ribonuclease H-like superfamily/Ribonuclease H"/>
    <property type="match status" value="1"/>
</dbReference>
<reference evidence="2 3" key="1">
    <citation type="submission" date="2014-12" db="EMBL/GenBank/DDBJ databases">
        <title>Genome sequencing of Photobacterium gaetbulicola AD005a.</title>
        <authorList>
            <person name="Adrian T.G.S."/>
            <person name="Chan K.G."/>
        </authorList>
    </citation>
    <scope>NUCLEOTIDE SEQUENCE [LARGE SCALE GENOMIC DNA]</scope>
    <source>
        <strain evidence="2 3">AD005a</strain>
    </source>
</reference>
<sequence>MNIKHLVELTSSEIEQLQSICRKGKHNVRKLKRAKLLLLADKQQHTTDEIVKLADVSSSTIFRTKRRYVEDGLEAALNEGARTGALRKTSAHDDAMLVAIACSEPPSGVSQWSLSLLGDRLISLTDLESISYETIRRRLKENKLKPWQKKMWCIASIDAEYIARMEDVLELYAEPEDSQYPVVNFDEALKNLVADTRQPKLPKPGRSAQIDYEYKRIDTANLFVFFDRHRGWRHVKATKRKTKKDFAYCMKDLVDDMYPHAKKIRLVLDNLATHTAGALYEAFSAPEARRILRKLEFHYTPKHASWLNMVEIEIGTMNKQCLNRRIDSFELLESELKEWEHSRNQSKSSINWLFNVDVARQKLERAYDALN</sequence>
<comment type="caution">
    <text evidence="2">The sequence shown here is derived from an EMBL/GenBank/DDBJ whole genome shotgun (WGS) entry which is preliminary data.</text>
</comment>